<evidence type="ECO:0000313" key="7">
    <source>
        <dbReference type="Proteomes" id="UP000254266"/>
    </source>
</evidence>
<feature type="active site" description="Charge relay system" evidence="4">
    <location>
        <position position="297"/>
    </location>
</feature>
<comment type="similarity">
    <text evidence="1">Belongs to the AB hydrolase superfamily. AB hydrolase 4 family.</text>
</comment>
<dbReference type="InterPro" id="IPR000952">
    <property type="entry name" value="AB_hydrolase_4_CS"/>
</dbReference>
<protein>
    <submittedName>
        <fullName evidence="6">Hydrolase</fullName>
    </submittedName>
</protein>
<dbReference type="InterPro" id="IPR012020">
    <property type="entry name" value="ABHD4"/>
</dbReference>
<keyword evidence="3 6" id="KW-0378">Hydrolase</keyword>
<evidence type="ECO:0000256" key="2">
    <source>
        <dbReference type="ARBA" id="ARBA00022487"/>
    </source>
</evidence>
<sequence length="324" mass="36404">MIIKSKFTPASGLSNAHLQTLLPTFVRNKLKFNGVNQTLELEDGDFLDLVWTEKPKNNTPIVIIFHGLEGSIDSPYAKGIMLALKKQGWSGLLMHFRGCSIKGNRLARSYHSGETGDAKILLNWLQTHYPDSPLAAVGFSLGGNMLLKLQAELADSSPFKAVVSVCPPMLLNACANRLSKGFSRIYQRHLIGHLKRKLLIKAELHNYSQLINLNTKKINQLTSFWQFDDQVTAPLHGFKGVNDYYDQSSARQYLKKIKSPSLILLALDDPFMTQDIIPDESELSLNTQLELSRHGGHVGFIGGSILRPEFWLEKRIPEYLSEFI</sequence>
<dbReference type="AlphaFoldDB" id="A0A370D970"/>
<feature type="active site" description="Charge relay system" evidence="4">
    <location>
        <position position="269"/>
    </location>
</feature>
<gene>
    <name evidence="6" type="ORF">DIZ80_17055</name>
</gene>
<dbReference type="InterPro" id="IPR050960">
    <property type="entry name" value="AB_hydrolase_4_sf"/>
</dbReference>
<dbReference type="InterPro" id="IPR000073">
    <property type="entry name" value="AB_hydrolase_1"/>
</dbReference>
<dbReference type="NCBIfam" id="NF008218">
    <property type="entry name" value="PRK10985.1"/>
    <property type="match status" value="1"/>
</dbReference>
<dbReference type="GO" id="GO:0034338">
    <property type="term" value="F:short-chain carboxylesterase activity"/>
    <property type="evidence" value="ECO:0007669"/>
    <property type="project" value="TreeGrafter"/>
</dbReference>
<evidence type="ECO:0000256" key="3">
    <source>
        <dbReference type="ARBA" id="ARBA00022801"/>
    </source>
</evidence>
<feature type="domain" description="AB hydrolase-1" evidence="5">
    <location>
        <begin position="60"/>
        <end position="302"/>
    </location>
</feature>
<dbReference type="EMBL" id="QFXC01000014">
    <property type="protein sequence ID" value="RDH80736.1"/>
    <property type="molecule type" value="Genomic_DNA"/>
</dbReference>
<evidence type="ECO:0000313" key="6">
    <source>
        <dbReference type="EMBL" id="RDH80736.1"/>
    </source>
</evidence>
<comment type="caution">
    <text evidence="6">The sequence shown here is derived from an EMBL/GenBank/DDBJ whole genome shotgun (WGS) entry which is preliminary data.</text>
</comment>
<evidence type="ECO:0000256" key="4">
    <source>
        <dbReference type="PIRSR" id="PIRSR005211-1"/>
    </source>
</evidence>
<accession>A0A370D970</accession>
<reference evidence="6 7" key="1">
    <citation type="journal article" date="2018" name="ISME J.">
        <title>Endosymbiont genomes yield clues of tubeworm success.</title>
        <authorList>
            <person name="Li Y."/>
            <person name="Liles M.R."/>
            <person name="Halanych K.M."/>
        </authorList>
    </citation>
    <scope>NUCLEOTIDE SEQUENCE [LARGE SCALE GENOMIC DNA]</scope>
    <source>
        <strain evidence="6">A1464</strain>
    </source>
</reference>
<evidence type="ECO:0000259" key="5">
    <source>
        <dbReference type="Pfam" id="PF00561"/>
    </source>
</evidence>
<organism evidence="6 7">
    <name type="scientific">endosymbiont of Galathealinum brachiosum</name>
    <dbReference type="NCBI Taxonomy" id="2200906"/>
    <lineage>
        <taxon>Bacteria</taxon>
        <taxon>Pseudomonadati</taxon>
        <taxon>Pseudomonadota</taxon>
        <taxon>Gammaproteobacteria</taxon>
        <taxon>sulfur-oxidizing symbionts</taxon>
    </lineage>
</organism>
<dbReference type="SUPFAM" id="SSF53474">
    <property type="entry name" value="alpha/beta-Hydrolases"/>
    <property type="match status" value="1"/>
</dbReference>
<dbReference type="PROSITE" id="PS01133">
    <property type="entry name" value="UPF0017"/>
    <property type="match status" value="1"/>
</dbReference>
<proteinExistence type="inferred from homology"/>
<dbReference type="InterPro" id="IPR029058">
    <property type="entry name" value="AB_hydrolase_fold"/>
</dbReference>
<dbReference type="GO" id="GO:0047372">
    <property type="term" value="F:monoacylglycerol lipase activity"/>
    <property type="evidence" value="ECO:0007669"/>
    <property type="project" value="TreeGrafter"/>
</dbReference>
<evidence type="ECO:0000256" key="1">
    <source>
        <dbReference type="ARBA" id="ARBA00010884"/>
    </source>
</evidence>
<dbReference type="PIRSF" id="PIRSF005211">
    <property type="entry name" value="Ab_hydro_YheT"/>
    <property type="match status" value="1"/>
</dbReference>
<dbReference type="PANTHER" id="PTHR10794">
    <property type="entry name" value="ABHYDROLASE DOMAIN-CONTAINING PROTEIN"/>
    <property type="match status" value="1"/>
</dbReference>
<keyword evidence="2" id="KW-0719">Serine esterase</keyword>
<dbReference type="Proteomes" id="UP000254266">
    <property type="component" value="Unassembled WGS sequence"/>
</dbReference>
<name>A0A370D970_9GAMM</name>
<dbReference type="Pfam" id="PF00561">
    <property type="entry name" value="Abhydrolase_1"/>
    <property type="match status" value="1"/>
</dbReference>
<keyword evidence="7" id="KW-1185">Reference proteome</keyword>
<dbReference type="PANTHER" id="PTHR10794:SF94">
    <property type="entry name" value="ESTERASE YHET-RELATED"/>
    <property type="match status" value="1"/>
</dbReference>
<feature type="active site" description="Charge relay system" evidence="4">
    <location>
        <position position="140"/>
    </location>
</feature>
<dbReference type="Gene3D" id="3.40.50.1820">
    <property type="entry name" value="alpha/beta hydrolase"/>
    <property type="match status" value="1"/>
</dbReference>